<dbReference type="RefSeq" id="WP_043136187.1">
    <property type="nucleotide sequence ID" value="NZ_JSUQ01000001.1"/>
</dbReference>
<evidence type="ECO:0000259" key="5">
    <source>
        <dbReference type="PROSITE" id="PS50970"/>
    </source>
</evidence>
<dbReference type="InterPro" id="IPR003726">
    <property type="entry name" value="HCY_dom"/>
</dbReference>
<evidence type="ECO:0000313" key="6">
    <source>
        <dbReference type="EMBL" id="KHQ55144.1"/>
    </source>
</evidence>
<dbReference type="SUPFAM" id="SSF82282">
    <property type="entry name" value="Homocysteine S-methyltransferase"/>
    <property type="match status" value="1"/>
</dbReference>
<dbReference type="InterPro" id="IPR017226">
    <property type="entry name" value="BHMT-like"/>
</dbReference>
<dbReference type="GO" id="GO:0032259">
    <property type="term" value="P:methylation"/>
    <property type="evidence" value="ECO:0007669"/>
    <property type="project" value="UniProtKB-KW"/>
</dbReference>
<feature type="binding site" evidence="4">
    <location>
        <position position="284"/>
    </location>
    <ligand>
        <name>Zn(2+)</name>
        <dbReference type="ChEBI" id="CHEBI:29105"/>
    </ligand>
</feature>
<dbReference type="STRING" id="561184.SAMN05216376_103184"/>
<reference evidence="6 7" key="1">
    <citation type="submission" date="2014-10" db="EMBL/GenBank/DDBJ databases">
        <title>Genome sequence of Ponticoccus sp. strain UMTAT08 isolated from clonal culture of toxic dinoflagellate Alexandrium tamiyavanichii.</title>
        <authorList>
            <person name="Gan H.Y."/>
            <person name="Muhd D.-D."/>
            <person name="Mohd Noor M.E."/>
            <person name="Yeong Y.S."/>
            <person name="Usup G."/>
        </authorList>
    </citation>
    <scope>NUCLEOTIDE SEQUENCE [LARGE SCALE GENOMIC DNA]</scope>
    <source>
        <strain evidence="6 7">UMTAT08</strain>
    </source>
</reference>
<dbReference type="PIRSF" id="PIRSF037505">
    <property type="entry name" value="Betaine_HMT"/>
    <property type="match status" value="1"/>
</dbReference>
<comment type="cofactor">
    <cofactor evidence="3">
        <name>Zn(2+)</name>
        <dbReference type="ChEBI" id="CHEBI:29105"/>
    </cofactor>
    <text evidence="3">Binds 1 zinc ion per subunit.</text>
</comment>
<dbReference type="GO" id="GO:0008270">
    <property type="term" value="F:zinc ion binding"/>
    <property type="evidence" value="ECO:0007669"/>
    <property type="project" value="InterPro"/>
</dbReference>
<evidence type="ECO:0000256" key="1">
    <source>
        <dbReference type="ARBA" id="ARBA00022603"/>
    </source>
</evidence>
<accession>A0A0B3SXJ9</accession>
<protein>
    <submittedName>
        <fullName evidence="6">Homocysteine S-methyltransferase family protein</fullName>
    </submittedName>
</protein>
<evidence type="ECO:0000256" key="4">
    <source>
        <dbReference type="PROSITE-ProRule" id="PRU00333"/>
    </source>
</evidence>
<feature type="domain" description="Hcy-binding" evidence="5">
    <location>
        <begin position="1"/>
        <end position="298"/>
    </location>
</feature>
<evidence type="ECO:0000256" key="2">
    <source>
        <dbReference type="ARBA" id="ARBA00022679"/>
    </source>
</evidence>
<dbReference type="Proteomes" id="UP000030960">
    <property type="component" value="Unassembled WGS sequence"/>
</dbReference>
<dbReference type="AlphaFoldDB" id="A0A0B3SXJ9"/>
<feature type="binding site" evidence="3 4">
    <location>
        <position position="210"/>
    </location>
    <ligand>
        <name>Zn(2+)</name>
        <dbReference type="ChEBI" id="CHEBI:29105"/>
    </ligand>
</feature>
<keyword evidence="1 4" id="KW-0489">Methyltransferase</keyword>
<dbReference type="InterPro" id="IPR036589">
    <property type="entry name" value="HCY_dom_sf"/>
</dbReference>
<evidence type="ECO:0000313" key="7">
    <source>
        <dbReference type="Proteomes" id="UP000030960"/>
    </source>
</evidence>
<feature type="binding site" evidence="4">
    <location>
        <position position="283"/>
    </location>
    <ligand>
        <name>Zn(2+)</name>
        <dbReference type="ChEBI" id="CHEBI:29105"/>
    </ligand>
</feature>
<gene>
    <name evidence="6" type="ORF">OA50_00180</name>
</gene>
<name>A0A0B3SXJ9_9RHOB</name>
<dbReference type="EMBL" id="JSUQ01000001">
    <property type="protein sequence ID" value="KHQ55144.1"/>
    <property type="molecule type" value="Genomic_DNA"/>
</dbReference>
<keyword evidence="3 4" id="KW-0479">Metal-binding</keyword>
<organism evidence="6 7">
    <name type="scientific">Mameliella alba</name>
    <dbReference type="NCBI Taxonomy" id="561184"/>
    <lineage>
        <taxon>Bacteria</taxon>
        <taxon>Pseudomonadati</taxon>
        <taxon>Pseudomonadota</taxon>
        <taxon>Alphaproteobacteria</taxon>
        <taxon>Rhodobacterales</taxon>
        <taxon>Roseobacteraceae</taxon>
        <taxon>Mameliella</taxon>
    </lineage>
</organism>
<dbReference type="GO" id="GO:0009086">
    <property type="term" value="P:methionine biosynthetic process"/>
    <property type="evidence" value="ECO:0007669"/>
    <property type="project" value="InterPro"/>
</dbReference>
<dbReference type="GO" id="GO:0008168">
    <property type="term" value="F:methyltransferase activity"/>
    <property type="evidence" value="ECO:0007669"/>
    <property type="project" value="UniProtKB-UniRule"/>
</dbReference>
<keyword evidence="2 4" id="KW-0808">Transferase</keyword>
<dbReference type="Pfam" id="PF02574">
    <property type="entry name" value="S-methyl_trans"/>
    <property type="match status" value="1"/>
</dbReference>
<sequence length="306" mass="32294">MTRITLLDGGMGQELVRRSGAPVSPLWATQVMLDRPGLVAEVHRDYARAGARVATTNTYAIHRDRLRGGASNHYAADGTELPDLEARFADLHRAALEEAGAVRDRGRIAGSIGPLGASYRADLHPEEAEAIPLYAEVAKLLAPSVDLLLFETIPSLAAARACLAAGRQTGLPVWLAFTVDDEDGSRLRSGEPVSEAVRIAQEADAVLANCSAPEAMPAALDAFSAGDRPFGAYANAFTTLTKEYVAGGTTAAALSARRDMGPEAYADHVMDWVDRGASIVGGCCETNPAHIAEIARRLRAAGHEIA</sequence>
<comment type="caution">
    <text evidence="6">The sequence shown here is derived from an EMBL/GenBank/DDBJ whole genome shotgun (WGS) entry which is preliminary data.</text>
</comment>
<proteinExistence type="predicted"/>
<dbReference type="Gene3D" id="3.20.20.330">
    <property type="entry name" value="Homocysteine-binding-like domain"/>
    <property type="match status" value="1"/>
</dbReference>
<dbReference type="PANTHER" id="PTHR11103:SF18">
    <property type="entry name" value="SLR1189 PROTEIN"/>
    <property type="match status" value="1"/>
</dbReference>
<keyword evidence="3 4" id="KW-0862">Zinc</keyword>
<keyword evidence="7" id="KW-1185">Reference proteome</keyword>
<dbReference type="PATRIC" id="fig|1515334.3.peg.181"/>
<dbReference type="PROSITE" id="PS50970">
    <property type="entry name" value="HCY"/>
    <property type="match status" value="1"/>
</dbReference>
<dbReference type="PANTHER" id="PTHR11103">
    <property type="entry name" value="SLR1189 PROTEIN"/>
    <property type="match status" value="1"/>
</dbReference>
<dbReference type="OrthoDB" id="9803687at2"/>
<evidence type="ECO:0000256" key="3">
    <source>
        <dbReference type="PIRSR" id="PIRSR037505-2"/>
    </source>
</evidence>